<evidence type="ECO:0000313" key="10">
    <source>
        <dbReference type="EMBL" id="CAI6268225.1"/>
    </source>
</evidence>
<evidence type="ECO:0000256" key="7">
    <source>
        <dbReference type="RuleBase" id="RU367032"/>
    </source>
</evidence>
<reference evidence="10" key="1">
    <citation type="submission" date="2023-01" db="EMBL/GenBank/DDBJ databases">
        <authorList>
            <person name="Van Ghelder C."/>
            <person name="Rancurel C."/>
        </authorList>
    </citation>
    <scope>NUCLEOTIDE SEQUENCE</scope>
    <source>
        <strain evidence="10">CNCM I-4278</strain>
    </source>
</reference>
<feature type="region of interest" description="Disordered" evidence="8">
    <location>
        <begin position="1"/>
        <end position="100"/>
    </location>
</feature>
<evidence type="ECO:0000256" key="8">
    <source>
        <dbReference type="SAM" id="MobiDB-lite"/>
    </source>
</evidence>
<feature type="compositionally biased region" description="Low complexity" evidence="8">
    <location>
        <begin position="24"/>
        <end position="44"/>
    </location>
</feature>
<dbReference type="GO" id="GO:0005778">
    <property type="term" value="C:peroxisomal membrane"/>
    <property type="evidence" value="ECO:0007669"/>
    <property type="project" value="UniProtKB-SubCell"/>
</dbReference>
<feature type="domain" description="Peroxisome membrane anchor protein Pex14p N-terminal" evidence="9">
    <location>
        <begin position="71"/>
        <end position="113"/>
    </location>
</feature>
<feature type="compositionally biased region" description="Acidic residues" evidence="8">
    <location>
        <begin position="250"/>
        <end position="261"/>
    </location>
</feature>
<evidence type="ECO:0000256" key="1">
    <source>
        <dbReference type="ARBA" id="ARBA00005443"/>
    </source>
</evidence>
<comment type="caution">
    <text evidence="10">The sequence shown here is derived from an EMBL/GenBank/DDBJ whole genome shotgun (WGS) entry which is preliminary data.</text>
</comment>
<dbReference type="AlphaFoldDB" id="A0A9W4U395"/>
<keyword evidence="7" id="KW-0813">Transport</keyword>
<evidence type="ECO:0000256" key="4">
    <source>
        <dbReference type="ARBA" id="ARBA00029502"/>
    </source>
</evidence>
<evidence type="ECO:0000256" key="3">
    <source>
        <dbReference type="ARBA" id="ARBA00023140"/>
    </source>
</evidence>
<evidence type="ECO:0000256" key="6">
    <source>
        <dbReference type="ARBA" id="ARBA00046271"/>
    </source>
</evidence>
<comment type="function">
    <text evidence="7">Component of the PEX13-PEX14 docking complex, a translocon channel that specifically mediates the import of peroxisomal cargo proteins bound to PEX5 receptor. The PEX13-PEX14 docking complex forms a large import pore which can be opened to a diameter of about 9 nm. Mechanistically, PEX5 receptor along with cargo proteins associates with the PEX14 subunit of the PEX13-PEX14 docking complex in the cytosol, leading to the insertion of the receptor into the organelle membrane with the concomitant translocation of the cargo into the peroxisome matrix.</text>
</comment>
<proteinExistence type="inferred from homology"/>
<dbReference type="Proteomes" id="UP001152607">
    <property type="component" value="Unassembled WGS sequence"/>
</dbReference>
<dbReference type="GO" id="GO:0016560">
    <property type="term" value="P:protein import into peroxisome matrix, docking"/>
    <property type="evidence" value="ECO:0007669"/>
    <property type="project" value="UniProtKB-UniRule"/>
</dbReference>
<accession>A0A9W4U395</accession>
<dbReference type="PANTHER" id="PTHR23058:SF5">
    <property type="entry name" value="PEROXISOMAL MEMBRANE PROTEIN PEX14"/>
    <property type="match status" value="1"/>
</dbReference>
<sequence length="405" mass="44207">MSQKPAIPSWQRAQATTPSPPSPSSLSPSPEQATPPSQQQQQQPDPEPQSTPNPKQSSVDQAQSEPSESDSLHDQALRFLQDPTIRDAPRERKAAFLQSKGVDQEEIERLLGKQQISQDALPDLSKAGEIAWSSTPPKQVSAPARPSPPPLPRDIPPIVTYPEFLAQPMQQPPLITTQRLLNTAYITGGLISTIYGLSKYIIAPMTQNLAESRHDFSTHTQEQLEELNKRLKDAASVDPAAKVKANTSDMADDVSEADSDPTELFHRDYGTQTTPALSRRPSLASTDEEDTPVKGHENRLKILTSHLRELQSTKNNDATSSASLNSKLADLTTYLSEMSYQNQYYSSGMSGFYGSSYGVPKSKDGKDDQIEVMKGDIRAVKGVFLSARNFPAGGRNTIPSGRSGV</sequence>
<keyword evidence="7" id="KW-0472">Membrane</keyword>
<organism evidence="10 11">
    <name type="scientific">Periconia digitata</name>
    <dbReference type="NCBI Taxonomy" id="1303443"/>
    <lineage>
        <taxon>Eukaryota</taxon>
        <taxon>Fungi</taxon>
        <taxon>Dikarya</taxon>
        <taxon>Ascomycota</taxon>
        <taxon>Pezizomycotina</taxon>
        <taxon>Dothideomycetes</taxon>
        <taxon>Pleosporomycetidae</taxon>
        <taxon>Pleosporales</taxon>
        <taxon>Massarineae</taxon>
        <taxon>Periconiaceae</taxon>
        <taxon>Periconia</taxon>
    </lineage>
</organism>
<evidence type="ECO:0000259" key="9">
    <source>
        <dbReference type="Pfam" id="PF04695"/>
    </source>
</evidence>
<dbReference type="InterPro" id="IPR036388">
    <property type="entry name" value="WH-like_DNA-bd_sf"/>
</dbReference>
<comment type="similarity">
    <text evidence="1 7">Belongs to the peroxin-14 family.</text>
</comment>
<evidence type="ECO:0000313" key="11">
    <source>
        <dbReference type="Proteomes" id="UP001152607"/>
    </source>
</evidence>
<dbReference type="GO" id="GO:1990429">
    <property type="term" value="C:peroxisomal importomer complex"/>
    <property type="evidence" value="ECO:0007669"/>
    <property type="project" value="TreeGrafter"/>
</dbReference>
<dbReference type="EMBL" id="CAOQHR010000001">
    <property type="protein sequence ID" value="CAI6268225.1"/>
    <property type="molecule type" value="Genomic_DNA"/>
</dbReference>
<evidence type="ECO:0000256" key="2">
    <source>
        <dbReference type="ARBA" id="ARBA00023010"/>
    </source>
</evidence>
<dbReference type="InterPro" id="IPR006785">
    <property type="entry name" value="Pex14_N"/>
</dbReference>
<feature type="compositionally biased region" description="Polar residues" evidence="8">
    <location>
        <begin position="53"/>
        <end position="66"/>
    </location>
</feature>
<comment type="subcellular location">
    <subcellularLocation>
        <location evidence="6 7">Peroxisome membrane</location>
    </subcellularLocation>
</comment>
<keyword evidence="3 7" id="KW-0576">Peroxisome</keyword>
<name>A0A9W4U395_9PLEO</name>
<dbReference type="InterPro" id="IPR025655">
    <property type="entry name" value="PEX14"/>
</dbReference>
<dbReference type="OrthoDB" id="441517at2759"/>
<feature type="region of interest" description="Disordered" evidence="8">
    <location>
        <begin position="242"/>
        <end position="296"/>
    </location>
</feature>
<dbReference type="PANTHER" id="PTHR23058">
    <property type="entry name" value="PEROXISOMAL MEMBRANE PROTEIN PEX14"/>
    <property type="match status" value="1"/>
</dbReference>
<feature type="compositionally biased region" description="Basic and acidic residues" evidence="8">
    <location>
        <begin position="84"/>
        <end position="94"/>
    </location>
</feature>
<evidence type="ECO:0000256" key="5">
    <source>
        <dbReference type="ARBA" id="ARBA00029691"/>
    </source>
</evidence>
<protein>
    <recommendedName>
        <fullName evidence="4 7">Peroxisomal membrane protein PEX14</fullName>
    </recommendedName>
    <alternativeName>
        <fullName evidence="5 7">Peroxin-14</fullName>
    </alternativeName>
</protein>
<gene>
    <name evidence="10" type="ORF">PDIGIT_LOCUS1621</name>
</gene>
<keyword evidence="11" id="KW-1185">Reference proteome</keyword>
<keyword evidence="2" id="KW-0811">Translocation</keyword>
<keyword evidence="7" id="KW-0653">Protein transport</keyword>
<dbReference type="Gene3D" id="1.10.10.10">
    <property type="entry name" value="Winged helix-like DNA-binding domain superfamily/Winged helix DNA-binding domain"/>
    <property type="match status" value="1"/>
</dbReference>
<dbReference type="GO" id="GO:0005102">
    <property type="term" value="F:signaling receptor binding"/>
    <property type="evidence" value="ECO:0007669"/>
    <property type="project" value="TreeGrafter"/>
</dbReference>
<dbReference type="Pfam" id="PF04695">
    <property type="entry name" value="Pex14_N"/>
    <property type="match status" value="1"/>
</dbReference>